<feature type="signal peptide" evidence="2">
    <location>
        <begin position="1"/>
        <end position="25"/>
    </location>
</feature>
<feature type="compositionally biased region" description="Pro residues" evidence="1">
    <location>
        <begin position="168"/>
        <end position="374"/>
    </location>
</feature>
<dbReference type="PANTHER" id="PTHR31656">
    <property type="entry name" value="ROOT CAP DOMAIN-CONTAINING PROTEIN"/>
    <property type="match status" value="1"/>
</dbReference>
<evidence type="ECO:0000256" key="1">
    <source>
        <dbReference type="SAM" id="MobiDB-lite"/>
    </source>
</evidence>
<feature type="compositionally biased region" description="Pro residues" evidence="1">
    <location>
        <begin position="92"/>
        <end position="125"/>
    </location>
</feature>
<organism evidence="3 4">
    <name type="scientific">Eruca vesicaria subsp. sativa</name>
    <name type="common">Garden rocket</name>
    <name type="synonym">Eruca sativa</name>
    <dbReference type="NCBI Taxonomy" id="29727"/>
    <lineage>
        <taxon>Eukaryota</taxon>
        <taxon>Viridiplantae</taxon>
        <taxon>Streptophyta</taxon>
        <taxon>Embryophyta</taxon>
        <taxon>Tracheophyta</taxon>
        <taxon>Spermatophyta</taxon>
        <taxon>Magnoliopsida</taxon>
        <taxon>eudicotyledons</taxon>
        <taxon>Gunneridae</taxon>
        <taxon>Pentapetalae</taxon>
        <taxon>rosids</taxon>
        <taxon>malvids</taxon>
        <taxon>Brassicales</taxon>
        <taxon>Brassicaceae</taxon>
        <taxon>Brassiceae</taxon>
        <taxon>Eruca</taxon>
    </lineage>
</organism>
<feature type="compositionally biased region" description="Acidic residues" evidence="1">
    <location>
        <begin position="146"/>
        <end position="163"/>
    </location>
</feature>
<dbReference type="PRINTS" id="PR01217">
    <property type="entry name" value="PRICHEXTENSN"/>
</dbReference>
<gene>
    <name evidence="3" type="ORF">ERUC_LOCUS8252</name>
</gene>
<evidence type="ECO:0000256" key="2">
    <source>
        <dbReference type="SAM" id="SignalP"/>
    </source>
</evidence>
<feature type="compositionally biased region" description="Basic and acidic residues" evidence="1">
    <location>
        <begin position="132"/>
        <end position="145"/>
    </location>
</feature>
<feature type="region of interest" description="Disordered" evidence="1">
    <location>
        <begin position="80"/>
        <end position="385"/>
    </location>
</feature>
<dbReference type="EMBL" id="CAKOAT010086600">
    <property type="protein sequence ID" value="CAH8318594.1"/>
    <property type="molecule type" value="Genomic_DNA"/>
</dbReference>
<name>A0ABC8JHB3_ERUVS</name>
<accession>A0ABC8JHB3</accession>
<keyword evidence="4" id="KW-1185">Reference proteome</keyword>
<evidence type="ECO:0000313" key="3">
    <source>
        <dbReference type="EMBL" id="CAH8318594.1"/>
    </source>
</evidence>
<dbReference type="Proteomes" id="UP001642260">
    <property type="component" value="Unassembled WGS sequence"/>
</dbReference>
<keyword evidence="2" id="KW-0732">Signal</keyword>
<dbReference type="InterPro" id="IPR009646">
    <property type="entry name" value="Root_cap"/>
</dbReference>
<evidence type="ECO:0000313" key="4">
    <source>
        <dbReference type="Proteomes" id="UP001642260"/>
    </source>
</evidence>
<proteinExistence type="predicted"/>
<comment type="caution">
    <text evidence="3">The sequence shown here is derived from an EMBL/GenBank/DDBJ whole genome shotgun (WGS) entry which is preliminary data.</text>
</comment>
<feature type="chain" id="PRO_5044786184" evidence="2">
    <location>
        <begin position="26"/>
        <end position="682"/>
    </location>
</feature>
<sequence length="682" mass="70613">MDLAKHTRLQILGCILLASLALTMADTPPGIAKNPSHATCKIKKYKHCYNLEHVCPKFCPDSCHVECASCKPICGPPSPGDDGGDDDGGYTPPAPTPTDPKPPAPVPPVSPPPPATPTPSTPNPPSGSDDDDKGHGKGGGKGDDKGDGDDDNDDGGDDDDDDDDHKPTPPTMPTPPYPTPTPMPPAPVPPVSPPPPTPTPAVPSPTPPTSPPPPTPTPAVPSPTPPTSPPPPTPTPAVPSPTPPTSPPPPTPTPAVPSPPTPTPPTPAVPSAPTPPTPSVPSPPGTPTAPVPPYSPPATPTPSVPSPTPTPPGSTPATPTPSVPTPPATPAPSVPTPPVTPTPPGSTPSPSVPVPSAPNSPPYVPPSSPSPTPPSDGEAGAGVRRARCKKKDSPCYGVEYTCPAACPRSCEVDCVTCKPLCKCDKPGSVCQDPRFIGGDGLTFYFHGKKDSNFCLISDPNLHINAHFIGKRRSGMSRDFTWVQSIAILFGTHRFYVGALKTATWDDSVDRISVSFNENVILLPQLDGATWTSSQGVYPQVSVKRVNADTNNIEVEVVGMLKITARVVPITMEDSRIHGYNVTEDDCLAHLDLGFKFQDLSDNVDGVLGQTYRPNYVSRVKIGVNMPVMGGDKEFQTTGLFAPDCSAARFTGNRGSNGGQSKMELPEMSCASGVGGKGVVCKR</sequence>
<reference evidence="3 4" key="1">
    <citation type="submission" date="2022-03" db="EMBL/GenBank/DDBJ databases">
        <authorList>
            <person name="Macdonald S."/>
            <person name="Ahmed S."/>
            <person name="Newling K."/>
        </authorList>
    </citation>
    <scope>NUCLEOTIDE SEQUENCE [LARGE SCALE GENOMIC DNA]</scope>
</reference>
<dbReference type="Pfam" id="PF06830">
    <property type="entry name" value="Root_cap"/>
    <property type="match status" value="1"/>
</dbReference>
<protein>
    <submittedName>
        <fullName evidence="3">Uncharacterized protein</fullName>
    </submittedName>
</protein>
<dbReference type="AlphaFoldDB" id="A0ABC8JHB3"/>